<reference evidence="3 4" key="1">
    <citation type="journal article" date="2014" name="Microbiology">
        <title>Unravelling the complete genome sequence of Advenella mimigardefordensis strain DPN7T and novel insights in the catabolism of the xenobiotic polythioester precursor 3,3'-dithiodipropionate.</title>
        <authorList>
            <person name="Wubbeler J.H."/>
            <person name="Hiessl S."/>
            <person name="Schuldes J."/>
            <person name="Thurmer A."/>
            <person name="Daniel R."/>
            <person name="Steinbuchel A."/>
        </authorList>
    </citation>
    <scope>NUCLEOTIDE SEQUENCE [LARGE SCALE GENOMIC DNA]</scope>
    <source>
        <strain evidence="4">DSM 17166 / LMG 22922 / DPN7</strain>
    </source>
</reference>
<evidence type="ECO:0000256" key="2">
    <source>
        <dbReference type="SAM" id="SignalP"/>
    </source>
</evidence>
<keyword evidence="4" id="KW-1185">Reference proteome</keyword>
<gene>
    <name evidence="3" type="ORF">MIM_c01860</name>
</gene>
<dbReference type="eggNOG" id="COG1638">
    <property type="taxonomic scope" value="Bacteria"/>
</dbReference>
<dbReference type="PATRIC" id="fig|1247726.3.peg.208"/>
<keyword evidence="3" id="KW-0675">Receptor</keyword>
<dbReference type="PANTHER" id="PTHR33376:SF4">
    <property type="entry name" value="SIALIC ACID-BINDING PERIPLASMIC PROTEIN SIAP"/>
    <property type="match status" value="1"/>
</dbReference>
<dbReference type="EMBL" id="CP003915">
    <property type="protein sequence ID" value="AHG62288.1"/>
    <property type="molecule type" value="Genomic_DNA"/>
</dbReference>
<accession>W0PB71</accession>
<feature type="chain" id="PRO_5004792881" evidence="2">
    <location>
        <begin position="27"/>
        <end position="331"/>
    </location>
</feature>
<dbReference type="Gene3D" id="3.40.190.170">
    <property type="entry name" value="Bacterial extracellular solute-binding protein, family 7"/>
    <property type="match status" value="1"/>
</dbReference>
<dbReference type="GO" id="GO:0055085">
    <property type="term" value="P:transmembrane transport"/>
    <property type="evidence" value="ECO:0007669"/>
    <property type="project" value="InterPro"/>
</dbReference>
<sequence>MERIYFRCTFIITILFAAVFPPGAQAQVKLQLINEYPATSITADADLRFAKEVEKASGQAITIETKQDKDNPFKGDEQVKAVSQGKTQMGTLFGGVLGNDNSLFLLSSLPFAAKDFAQAKALYECAKPALAQGAEKLDAHLLYVTPWPPSGIWSVQPLTNEADIKALKIRTYDATSKSVFERLGAQSVQLPYSALAEKLQKNEVNAVLTSGDGGAGRKLWTQLPNFMAVSYSIPLSYTIINMDTWRKLDDAQRTVLTNAAEKVSAESWAGVEQRIEANYARMRENKMTLNTSPPDSIMTALKKAGEEETTQWLKDNHIPKNEAGCVIKNDA</sequence>
<feature type="signal peptide" evidence="2">
    <location>
        <begin position="1"/>
        <end position="26"/>
    </location>
</feature>
<dbReference type="PANTHER" id="PTHR33376">
    <property type="match status" value="1"/>
</dbReference>
<organism evidence="3 4">
    <name type="scientific">Advenella mimigardefordensis (strain DSM 17166 / LMG 22922 / DPN7)</name>
    <dbReference type="NCBI Taxonomy" id="1247726"/>
    <lineage>
        <taxon>Bacteria</taxon>
        <taxon>Pseudomonadati</taxon>
        <taxon>Pseudomonadota</taxon>
        <taxon>Betaproteobacteria</taxon>
        <taxon>Burkholderiales</taxon>
        <taxon>Alcaligenaceae</taxon>
    </lineage>
</organism>
<evidence type="ECO:0000313" key="4">
    <source>
        <dbReference type="Proteomes" id="UP000019095"/>
    </source>
</evidence>
<protein>
    <submittedName>
        <fullName evidence="3">Putative TRAP transporter solute receptor, DctP family</fullName>
    </submittedName>
</protein>
<dbReference type="AlphaFoldDB" id="W0PB71"/>
<dbReference type="RefSeq" id="WP_025370887.1">
    <property type="nucleotide sequence ID" value="NZ_CP003915.1"/>
</dbReference>
<dbReference type="HOGENOM" id="CLU_036176_2_3_4"/>
<dbReference type="NCBIfam" id="NF037995">
    <property type="entry name" value="TRAP_S1"/>
    <property type="match status" value="1"/>
</dbReference>
<dbReference type="Pfam" id="PF03480">
    <property type="entry name" value="DctP"/>
    <property type="match status" value="1"/>
</dbReference>
<proteinExistence type="predicted"/>
<dbReference type="InterPro" id="IPR018389">
    <property type="entry name" value="DctP_fam"/>
</dbReference>
<dbReference type="KEGG" id="amim:MIM_c01860"/>
<dbReference type="OrthoDB" id="9783941at2"/>
<evidence type="ECO:0000313" key="3">
    <source>
        <dbReference type="EMBL" id="AHG62288.1"/>
    </source>
</evidence>
<evidence type="ECO:0000256" key="1">
    <source>
        <dbReference type="ARBA" id="ARBA00022729"/>
    </source>
</evidence>
<dbReference type="CDD" id="cd13602">
    <property type="entry name" value="PBP2_TRAP_BpDctp6_7"/>
    <property type="match status" value="1"/>
</dbReference>
<dbReference type="STRING" id="1247726.MIM_c01860"/>
<dbReference type="InterPro" id="IPR038404">
    <property type="entry name" value="TRAP_DctP_sf"/>
</dbReference>
<name>W0PB71_ADVMD</name>
<dbReference type="Proteomes" id="UP000019095">
    <property type="component" value="Chromosome"/>
</dbReference>
<keyword evidence="1 2" id="KW-0732">Signal</keyword>